<name>A0ABV9HCL2_9MICO</name>
<dbReference type="Gene3D" id="3.90.1150.10">
    <property type="entry name" value="Aspartate Aminotransferase, domain 1"/>
    <property type="match status" value="1"/>
</dbReference>
<keyword evidence="2" id="KW-0808">Transferase</keyword>
<proteinExistence type="predicted"/>
<gene>
    <name evidence="2" type="ORF">ACFO6V_03585</name>
</gene>
<dbReference type="InterPro" id="IPR015422">
    <property type="entry name" value="PyrdxlP-dep_Trfase_small"/>
</dbReference>
<dbReference type="Proteomes" id="UP001596011">
    <property type="component" value="Unassembled WGS sequence"/>
</dbReference>
<dbReference type="Gene3D" id="3.40.640.10">
    <property type="entry name" value="Type I PLP-dependent aspartate aminotransferase-like (Major domain)"/>
    <property type="match status" value="1"/>
</dbReference>
<evidence type="ECO:0000313" key="3">
    <source>
        <dbReference type="Proteomes" id="UP001596011"/>
    </source>
</evidence>
<sequence>MNAKNSATGSAREALQLDVATLRADTPGTDRVIHFNNAGCGLMARPVTAVMVDHLNLEAQIGGYEASAARAAEVRGFYTEIAALVNTSPDNIAFAGSATHAYATALSSIPFEAGDVILTTRDDFISNQIAFLSLRKRFGVRIVHAPNTPEGVVDVDAMAALMRIHRPRLVSVTHVPTNSGLVSPVAEIGRLCRELDLLYLVDACQSVGQLVIDVEEIGCDLLTATCRKFLRGPRGSGFLYVSDRVLRAGHEPLFIDMHGARWTAPDAYEPAATAARFEEWEFPYATVLGSAAAVRYARDVGIEAIARRTPALAARLRDGLAPIPGVRVLDRGPNPAALVTFEIAGWQPQAFKAAMDGRRINSALSFREFAQFDFGDKDVDWCLRLSPHYYNTEDEVDVVADAVAELAGSLS</sequence>
<dbReference type="PANTHER" id="PTHR43586:SF24">
    <property type="entry name" value="BLR4730 PROTEIN"/>
    <property type="match status" value="1"/>
</dbReference>
<reference evidence="3" key="1">
    <citation type="journal article" date="2019" name="Int. J. Syst. Evol. Microbiol.">
        <title>The Global Catalogue of Microorganisms (GCM) 10K type strain sequencing project: providing services to taxonomists for standard genome sequencing and annotation.</title>
        <authorList>
            <consortium name="The Broad Institute Genomics Platform"/>
            <consortium name="The Broad Institute Genome Sequencing Center for Infectious Disease"/>
            <person name="Wu L."/>
            <person name="Ma J."/>
        </authorList>
    </citation>
    <scope>NUCLEOTIDE SEQUENCE [LARGE SCALE GENOMIC DNA]</scope>
    <source>
        <strain evidence="3">CCUG 42722</strain>
    </source>
</reference>
<comment type="caution">
    <text evidence="2">The sequence shown here is derived from an EMBL/GenBank/DDBJ whole genome shotgun (WGS) entry which is preliminary data.</text>
</comment>
<dbReference type="PANTHER" id="PTHR43586">
    <property type="entry name" value="CYSTEINE DESULFURASE"/>
    <property type="match status" value="1"/>
</dbReference>
<dbReference type="SUPFAM" id="SSF53383">
    <property type="entry name" value="PLP-dependent transferases"/>
    <property type="match status" value="1"/>
</dbReference>
<evidence type="ECO:0000313" key="2">
    <source>
        <dbReference type="EMBL" id="MFC4627300.1"/>
    </source>
</evidence>
<dbReference type="GO" id="GO:0008483">
    <property type="term" value="F:transaminase activity"/>
    <property type="evidence" value="ECO:0007669"/>
    <property type="project" value="UniProtKB-KW"/>
</dbReference>
<dbReference type="Pfam" id="PF00266">
    <property type="entry name" value="Aminotran_5"/>
    <property type="match status" value="1"/>
</dbReference>
<keyword evidence="2" id="KW-0032">Aminotransferase</keyword>
<dbReference type="InterPro" id="IPR015424">
    <property type="entry name" value="PyrdxlP-dep_Trfase"/>
</dbReference>
<dbReference type="EMBL" id="JBHSFI010000002">
    <property type="protein sequence ID" value="MFC4627300.1"/>
    <property type="molecule type" value="Genomic_DNA"/>
</dbReference>
<dbReference type="InterPro" id="IPR015421">
    <property type="entry name" value="PyrdxlP-dep_Trfase_major"/>
</dbReference>
<evidence type="ECO:0000259" key="1">
    <source>
        <dbReference type="Pfam" id="PF00266"/>
    </source>
</evidence>
<dbReference type="InterPro" id="IPR000192">
    <property type="entry name" value="Aminotrans_V_dom"/>
</dbReference>
<organism evidence="2 3">
    <name type="scientific">Promicromonospora alba</name>
    <dbReference type="NCBI Taxonomy" id="1616110"/>
    <lineage>
        <taxon>Bacteria</taxon>
        <taxon>Bacillati</taxon>
        <taxon>Actinomycetota</taxon>
        <taxon>Actinomycetes</taxon>
        <taxon>Micrococcales</taxon>
        <taxon>Promicromonosporaceae</taxon>
        <taxon>Promicromonospora</taxon>
    </lineage>
</organism>
<dbReference type="RefSeq" id="WP_377132306.1">
    <property type="nucleotide sequence ID" value="NZ_JBHSFI010000002.1"/>
</dbReference>
<keyword evidence="3" id="KW-1185">Reference proteome</keyword>
<protein>
    <submittedName>
        <fullName evidence="2">Aminotransferase class V-fold PLP-dependent enzyme</fullName>
    </submittedName>
</protein>
<accession>A0ABV9HCL2</accession>
<feature type="domain" description="Aminotransferase class V" evidence="1">
    <location>
        <begin position="42"/>
        <end position="398"/>
    </location>
</feature>